<name>A0ABX0YCG4_9PSED</name>
<dbReference type="RefSeq" id="WP_168081582.1">
    <property type="nucleotide sequence ID" value="NZ_JAAVJI010000002.1"/>
</dbReference>
<keyword evidence="1" id="KW-1133">Transmembrane helix</keyword>
<dbReference type="InterPro" id="IPR009525">
    <property type="entry name" value="DUF1145"/>
</dbReference>
<dbReference type="Proteomes" id="UP000746535">
    <property type="component" value="Unassembled WGS sequence"/>
</dbReference>
<keyword evidence="1" id="KW-0812">Transmembrane</keyword>
<organism evidence="2 3">
    <name type="scientific">Pseudomonas quercus</name>
    <dbReference type="NCBI Taxonomy" id="2722792"/>
    <lineage>
        <taxon>Bacteria</taxon>
        <taxon>Pseudomonadati</taxon>
        <taxon>Pseudomonadota</taxon>
        <taxon>Gammaproteobacteria</taxon>
        <taxon>Pseudomonadales</taxon>
        <taxon>Pseudomonadaceae</taxon>
        <taxon>Pseudomonas</taxon>
    </lineage>
</organism>
<feature type="transmembrane region" description="Helical" evidence="1">
    <location>
        <begin position="67"/>
        <end position="85"/>
    </location>
</feature>
<evidence type="ECO:0000313" key="2">
    <source>
        <dbReference type="EMBL" id="NJO99920.1"/>
    </source>
</evidence>
<reference evidence="2 3" key="1">
    <citation type="submission" date="2020-03" db="EMBL/GenBank/DDBJ databases">
        <authorList>
            <person name="Wang L."/>
            <person name="He N."/>
            <person name="Li Y."/>
            <person name="Fang Y."/>
            <person name="Zhang F."/>
        </authorList>
    </citation>
    <scope>NUCLEOTIDE SEQUENCE [LARGE SCALE GENOMIC DNA]</scope>
    <source>
        <strain evidence="3">hsmgli-8</strain>
    </source>
</reference>
<evidence type="ECO:0000256" key="1">
    <source>
        <dbReference type="SAM" id="Phobius"/>
    </source>
</evidence>
<proteinExistence type="predicted"/>
<protein>
    <submittedName>
        <fullName evidence="2">DUF1145 domain-containing protein</fullName>
    </submittedName>
</protein>
<comment type="caution">
    <text evidence="2">The sequence shown here is derived from an EMBL/GenBank/DDBJ whole genome shotgun (WGS) entry which is preliminary data.</text>
</comment>
<evidence type="ECO:0000313" key="3">
    <source>
        <dbReference type="Proteomes" id="UP000746535"/>
    </source>
</evidence>
<feature type="transmembrane region" description="Helical" evidence="1">
    <location>
        <begin position="7"/>
        <end position="28"/>
    </location>
</feature>
<dbReference type="EMBL" id="JAAVJI010000002">
    <property type="protein sequence ID" value="NJO99920.1"/>
    <property type="molecule type" value="Genomic_DNA"/>
</dbReference>
<keyword evidence="1" id="KW-0472">Membrane</keyword>
<dbReference type="PANTHER" id="PTHR38775">
    <property type="entry name" value="INNER MEMBRANE PROTEIN-RELATED"/>
    <property type="match status" value="1"/>
</dbReference>
<dbReference type="PANTHER" id="PTHR38775:SF1">
    <property type="entry name" value="INNER MEMBRANE PROTEIN"/>
    <property type="match status" value="1"/>
</dbReference>
<sequence length="98" mass="10972">MRFPTIASGVASLLPLLGWWLVLLNLVSPFPKPFSALISLAGISLLLLHGLELLVFNRKLQSSNRRWLDRLLVLIMGIFYLQVVLRRPVVPASVLNKA</sequence>
<gene>
    <name evidence="2" type="ORF">HBH25_03480</name>
</gene>
<keyword evidence="3" id="KW-1185">Reference proteome</keyword>
<dbReference type="Pfam" id="PF06611">
    <property type="entry name" value="DUF1145"/>
    <property type="match status" value="1"/>
</dbReference>
<feature type="transmembrane region" description="Helical" evidence="1">
    <location>
        <begin position="34"/>
        <end position="55"/>
    </location>
</feature>
<accession>A0ABX0YCG4</accession>